<gene>
    <name evidence="1" type="ORF">AFK71_04760</name>
</gene>
<dbReference type="AlphaFoldDB" id="A0A0L0QU43"/>
<dbReference type="Proteomes" id="UP000036780">
    <property type="component" value="Unassembled WGS sequence"/>
</dbReference>
<keyword evidence="2" id="KW-1185">Reference proteome</keyword>
<sequence length="65" mass="7748">MFTSQMYETDYMKKKRRAYNKRKKQSDVSALPTGGIRESLTFLSLPNKKYFKHNTYIFIIFTLDG</sequence>
<organism evidence="1 2">
    <name type="scientific">Virgibacillus pantothenticus</name>
    <dbReference type="NCBI Taxonomy" id="1473"/>
    <lineage>
        <taxon>Bacteria</taxon>
        <taxon>Bacillati</taxon>
        <taxon>Bacillota</taxon>
        <taxon>Bacilli</taxon>
        <taxon>Bacillales</taxon>
        <taxon>Bacillaceae</taxon>
        <taxon>Virgibacillus</taxon>
    </lineage>
</organism>
<proteinExistence type="predicted"/>
<evidence type="ECO:0000313" key="1">
    <source>
        <dbReference type="EMBL" id="KNE22109.1"/>
    </source>
</evidence>
<dbReference type="PATRIC" id="fig|1473.5.peg.3926"/>
<accession>A0A0L0QU43</accession>
<name>A0A0L0QU43_VIRPA</name>
<reference evidence="2" key="1">
    <citation type="submission" date="2015-07" db="EMBL/GenBank/DDBJ databases">
        <title>Fjat-10053 dsm26.</title>
        <authorList>
            <person name="Liu B."/>
            <person name="Wang J."/>
            <person name="Zhu Y."/>
            <person name="Liu G."/>
            <person name="Chen Q."/>
            <person name="Chen Z."/>
            <person name="Lan J."/>
            <person name="Che J."/>
            <person name="Ge C."/>
            <person name="Shi H."/>
            <person name="Pan Z."/>
            <person name="Liu X."/>
        </authorList>
    </citation>
    <scope>NUCLEOTIDE SEQUENCE [LARGE SCALE GENOMIC DNA]</scope>
    <source>
        <strain evidence="2">DSM 26</strain>
    </source>
</reference>
<dbReference type="EMBL" id="LGTO01000004">
    <property type="protein sequence ID" value="KNE22109.1"/>
    <property type="molecule type" value="Genomic_DNA"/>
</dbReference>
<comment type="caution">
    <text evidence="1">The sequence shown here is derived from an EMBL/GenBank/DDBJ whole genome shotgun (WGS) entry which is preliminary data.</text>
</comment>
<evidence type="ECO:0000313" key="2">
    <source>
        <dbReference type="Proteomes" id="UP000036780"/>
    </source>
</evidence>
<protein>
    <submittedName>
        <fullName evidence="1">Uncharacterized protein</fullName>
    </submittedName>
</protein>